<keyword evidence="8" id="KW-1185">Reference proteome</keyword>
<keyword evidence="4 6" id="KW-0472">Membrane</keyword>
<evidence type="ECO:0000256" key="1">
    <source>
        <dbReference type="ARBA" id="ARBA00004141"/>
    </source>
</evidence>
<evidence type="ECO:0000256" key="4">
    <source>
        <dbReference type="ARBA" id="ARBA00023136"/>
    </source>
</evidence>
<organism evidence="7 8">
    <name type="scientific">Saccharomycopsis crataegensis</name>
    <dbReference type="NCBI Taxonomy" id="43959"/>
    <lineage>
        <taxon>Eukaryota</taxon>
        <taxon>Fungi</taxon>
        <taxon>Dikarya</taxon>
        <taxon>Ascomycota</taxon>
        <taxon>Saccharomycotina</taxon>
        <taxon>Saccharomycetes</taxon>
        <taxon>Saccharomycopsidaceae</taxon>
        <taxon>Saccharomycopsis</taxon>
    </lineage>
</organism>
<feature type="transmembrane region" description="Helical" evidence="6">
    <location>
        <begin position="95"/>
        <end position="117"/>
    </location>
</feature>
<feature type="transmembrane region" description="Helical" evidence="6">
    <location>
        <begin position="462"/>
        <end position="481"/>
    </location>
</feature>
<dbReference type="EMBL" id="BTFZ01000003">
    <property type="protein sequence ID" value="GMM34841.1"/>
    <property type="molecule type" value="Genomic_DNA"/>
</dbReference>
<evidence type="ECO:0000256" key="3">
    <source>
        <dbReference type="ARBA" id="ARBA00022989"/>
    </source>
</evidence>
<dbReference type="PANTHER" id="PTHR11040">
    <property type="entry name" value="ZINC/IRON TRANSPORTER"/>
    <property type="match status" value="1"/>
</dbReference>
<sequence length="486" mass="53325">MSFLQDNQGWVLTLASSAMCLLGCSIIYVDVLYAAIFPKIAATHKFEISTNGRFLIACLSLSSGSLLLTALAKLLPHASDYLNQHSYLSNHHKELNFILMSCFFSGIVVFMVLDTVIHKYTSESIIHCAHGDDDGHSHDGHHHHDHDHDLDLEQGIDNQYADSHLDDSDSENEGSLKVSSIIEDSYHHHHHGEEIQEDDVQSHQSSPCQLQAPTPSESTPLLMSTNKSMGDLTKGDTIKYNQLQSLKALKFLKHPFSKKKSNLSLVAYSPTDKKCFPIPVPADNDSLSRSPSIGNLMLVDRSIAQEHIKHSSDHRHINVQTSVSKLFSIGVQTTLAMTLHKFPEGFIYYTTSKIDESLSLNIFLSLAIHNIAEGLCMAIPLYLSLNSRMKAIAIAGILGGFSQPFGALLGQLVLPTDPNEIDANDINLAFGCLMSLTSGFLVIIGLKMLLSSVGFGGNGSHTFITFWFIMGMFAISCTNILTGSLL</sequence>
<feature type="transmembrane region" description="Helical" evidence="6">
    <location>
        <begin position="392"/>
        <end position="414"/>
    </location>
</feature>
<keyword evidence="2 6" id="KW-0812">Transmembrane</keyword>
<dbReference type="GeneID" id="90072820"/>
<feature type="transmembrane region" description="Helical" evidence="6">
    <location>
        <begin position="12"/>
        <end position="33"/>
    </location>
</feature>
<accession>A0AAV5QJH8</accession>
<dbReference type="GO" id="GO:0005385">
    <property type="term" value="F:zinc ion transmembrane transporter activity"/>
    <property type="evidence" value="ECO:0007669"/>
    <property type="project" value="TreeGrafter"/>
</dbReference>
<dbReference type="InterPro" id="IPR003689">
    <property type="entry name" value="ZIP"/>
</dbReference>
<dbReference type="Proteomes" id="UP001360560">
    <property type="component" value="Unassembled WGS sequence"/>
</dbReference>
<dbReference type="RefSeq" id="XP_064851841.1">
    <property type="nucleotide sequence ID" value="XM_064995769.1"/>
</dbReference>
<gene>
    <name evidence="7" type="ORF">DASC09_021660</name>
</gene>
<comment type="caution">
    <text evidence="7">The sequence shown here is derived from an EMBL/GenBank/DDBJ whole genome shotgun (WGS) entry which is preliminary data.</text>
</comment>
<dbReference type="Pfam" id="PF02535">
    <property type="entry name" value="Zip"/>
    <property type="match status" value="1"/>
</dbReference>
<feature type="transmembrane region" description="Helical" evidence="6">
    <location>
        <begin position="54"/>
        <end position="75"/>
    </location>
</feature>
<comment type="subcellular location">
    <subcellularLocation>
        <location evidence="1">Membrane</location>
        <topology evidence="1">Multi-pass membrane protein</topology>
    </subcellularLocation>
</comment>
<evidence type="ECO:0000313" key="7">
    <source>
        <dbReference type="EMBL" id="GMM34841.1"/>
    </source>
</evidence>
<evidence type="ECO:0000256" key="5">
    <source>
        <dbReference type="SAM" id="MobiDB-lite"/>
    </source>
</evidence>
<protein>
    <submittedName>
        <fullName evidence="7">Zn(2+) transporter</fullName>
    </submittedName>
</protein>
<name>A0AAV5QJH8_9ASCO</name>
<evidence type="ECO:0000313" key="8">
    <source>
        <dbReference type="Proteomes" id="UP001360560"/>
    </source>
</evidence>
<proteinExistence type="predicted"/>
<dbReference type="PANTHER" id="PTHR11040:SF210">
    <property type="entry name" value="ZINC-REGULATED TRANSPORTER 3"/>
    <property type="match status" value="1"/>
</dbReference>
<feature type="transmembrane region" description="Helical" evidence="6">
    <location>
        <begin position="362"/>
        <end position="385"/>
    </location>
</feature>
<dbReference type="GO" id="GO:0016020">
    <property type="term" value="C:membrane"/>
    <property type="evidence" value="ECO:0007669"/>
    <property type="project" value="UniProtKB-SubCell"/>
</dbReference>
<evidence type="ECO:0000256" key="2">
    <source>
        <dbReference type="ARBA" id="ARBA00022692"/>
    </source>
</evidence>
<feature type="transmembrane region" description="Helical" evidence="6">
    <location>
        <begin position="426"/>
        <end position="450"/>
    </location>
</feature>
<feature type="region of interest" description="Disordered" evidence="5">
    <location>
        <begin position="191"/>
        <end position="230"/>
    </location>
</feature>
<reference evidence="7 8" key="1">
    <citation type="journal article" date="2023" name="Elife">
        <title>Identification of key yeast species and microbe-microbe interactions impacting larval growth of Drosophila in the wild.</title>
        <authorList>
            <person name="Mure A."/>
            <person name="Sugiura Y."/>
            <person name="Maeda R."/>
            <person name="Honda K."/>
            <person name="Sakurai N."/>
            <person name="Takahashi Y."/>
            <person name="Watada M."/>
            <person name="Katoh T."/>
            <person name="Gotoh A."/>
            <person name="Gotoh Y."/>
            <person name="Taniguchi I."/>
            <person name="Nakamura K."/>
            <person name="Hayashi T."/>
            <person name="Katayama T."/>
            <person name="Uemura T."/>
            <person name="Hattori Y."/>
        </authorList>
    </citation>
    <scope>NUCLEOTIDE SEQUENCE [LARGE SCALE GENOMIC DNA]</scope>
    <source>
        <strain evidence="7 8">SC-9</strain>
    </source>
</reference>
<feature type="compositionally biased region" description="Polar residues" evidence="5">
    <location>
        <begin position="202"/>
        <end position="228"/>
    </location>
</feature>
<dbReference type="AlphaFoldDB" id="A0AAV5QJH8"/>
<evidence type="ECO:0000256" key="6">
    <source>
        <dbReference type="SAM" id="Phobius"/>
    </source>
</evidence>
<keyword evidence="3 6" id="KW-1133">Transmembrane helix</keyword>